<sequence length="291" mass="30547">MRVLLLCIIVIALVSPAAVAAQDAPERSDEPRADTTSDDTLAALRATHRLSSPVERGGVELPAAVAVLPGTTINTPTAFGARWGQVYAGASVQERIRYADWTDGVVTMGAGFGDPEKWVGLDVTLNILDTYTELAKDRSVSLKLHRRLPASAAIAVGWENIWHTEGTDGGSSPYAVVSKSARLHDGGPWVPFGVMAASVGVGGDRFQSEGAFLRGDTGAGVFGSLAVRLLRPVHAIANWTGQDLSLGMSITPLPRLPIVITPALMDVTGRAGDGVRFSMSAAIIYDFNAGS</sequence>
<evidence type="ECO:0000256" key="1">
    <source>
        <dbReference type="SAM" id="SignalP"/>
    </source>
</evidence>
<name>A0A2A8D0L9_9BACT</name>
<comment type="caution">
    <text evidence="2">The sequence shown here is derived from an EMBL/GenBank/DDBJ whole genome shotgun (WGS) entry which is preliminary data.</text>
</comment>
<dbReference type="AlphaFoldDB" id="A0A2A8D0L9"/>
<evidence type="ECO:0008006" key="4">
    <source>
        <dbReference type="Google" id="ProtNLM"/>
    </source>
</evidence>
<proteinExistence type="predicted"/>
<feature type="signal peptide" evidence="1">
    <location>
        <begin position="1"/>
        <end position="20"/>
    </location>
</feature>
<dbReference type="EMBL" id="PDEQ01000002">
    <property type="protein sequence ID" value="PEN14198.1"/>
    <property type="molecule type" value="Genomic_DNA"/>
</dbReference>
<keyword evidence="3" id="KW-1185">Reference proteome</keyword>
<protein>
    <recommendedName>
        <fullName evidence="4">Transporter</fullName>
    </recommendedName>
</protein>
<dbReference type="Proteomes" id="UP000220102">
    <property type="component" value="Unassembled WGS sequence"/>
</dbReference>
<gene>
    <name evidence="2" type="ORF">CRI94_03930</name>
</gene>
<evidence type="ECO:0000313" key="2">
    <source>
        <dbReference type="EMBL" id="PEN14198.1"/>
    </source>
</evidence>
<organism evidence="2 3">
    <name type="scientific">Longibacter salinarum</name>
    <dbReference type="NCBI Taxonomy" id="1850348"/>
    <lineage>
        <taxon>Bacteria</taxon>
        <taxon>Pseudomonadati</taxon>
        <taxon>Rhodothermota</taxon>
        <taxon>Rhodothermia</taxon>
        <taxon>Rhodothermales</taxon>
        <taxon>Salisaetaceae</taxon>
        <taxon>Longibacter</taxon>
    </lineage>
</organism>
<reference evidence="2 3" key="1">
    <citation type="submission" date="2017-10" db="EMBL/GenBank/DDBJ databases">
        <title>Draft genome of Longibacter Salinarum.</title>
        <authorList>
            <person name="Goh K.M."/>
            <person name="Shamsir M.S."/>
            <person name="Lim S.W."/>
        </authorList>
    </citation>
    <scope>NUCLEOTIDE SEQUENCE [LARGE SCALE GENOMIC DNA]</scope>
    <source>
        <strain evidence="2 3">KCTC 52045</strain>
    </source>
</reference>
<accession>A0A2A8D0L9</accession>
<feature type="chain" id="PRO_5012540836" description="Transporter" evidence="1">
    <location>
        <begin position="21"/>
        <end position="291"/>
    </location>
</feature>
<keyword evidence="1" id="KW-0732">Signal</keyword>
<evidence type="ECO:0000313" key="3">
    <source>
        <dbReference type="Proteomes" id="UP000220102"/>
    </source>
</evidence>